<dbReference type="AlphaFoldDB" id="A0A4Y9VTE0"/>
<organism evidence="1 2">
    <name type="scientific">Methylotenera oryzisoli</name>
    <dbReference type="NCBI Taxonomy" id="2080758"/>
    <lineage>
        <taxon>Bacteria</taxon>
        <taxon>Pseudomonadati</taxon>
        <taxon>Pseudomonadota</taxon>
        <taxon>Betaproteobacteria</taxon>
        <taxon>Nitrosomonadales</taxon>
        <taxon>Methylophilaceae</taxon>
        <taxon>Methylotenera</taxon>
    </lineage>
</organism>
<sequence>MSLNEYKFHHNEKQSSFFHVADFQLADIETSLENISISLDTDLIGCSINTNLNAILNNIRKIKVSSILYGLDDMTEVTFILEFLVAKMIEKKLPLTQERIAHYLRIHKSLREQLDSVSLNVPADNQQMNYLQTSLNYELNQVKL</sequence>
<dbReference type="Proteomes" id="UP000297706">
    <property type="component" value="Unassembled WGS sequence"/>
</dbReference>
<gene>
    <name evidence="1" type="ORF">C3Y98_07265</name>
</gene>
<dbReference type="InterPro" id="IPR036641">
    <property type="entry name" value="HPT_dom_sf"/>
</dbReference>
<reference evidence="1 2" key="1">
    <citation type="submission" date="2018-02" db="EMBL/GenBank/DDBJ databases">
        <title>A novel lanthanide dependent methylotroph, Methylotenera sp. La3113.</title>
        <authorList>
            <person name="Lv H."/>
            <person name="Tani A."/>
        </authorList>
    </citation>
    <scope>NUCLEOTIDE SEQUENCE [LARGE SCALE GENOMIC DNA]</scope>
    <source>
        <strain evidence="1 2">La3113</strain>
    </source>
</reference>
<accession>A0A4Y9VTE0</accession>
<dbReference type="OrthoDB" id="9878496at2"/>
<keyword evidence="2" id="KW-1185">Reference proteome</keyword>
<name>A0A4Y9VTE0_9PROT</name>
<dbReference type="GO" id="GO:0000160">
    <property type="term" value="P:phosphorelay signal transduction system"/>
    <property type="evidence" value="ECO:0007669"/>
    <property type="project" value="InterPro"/>
</dbReference>
<protein>
    <submittedName>
        <fullName evidence="1">Uncharacterized protein</fullName>
    </submittedName>
</protein>
<proteinExistence type="predicted"/>
<evidence type="ECO:0000313" key="2">
    <source>
        <dbReference type="Proteomes" id="UP000297706"/>
    </source>
</evidence>
<dbReference type="EMBL" id="PQVH01000008">
    <property type="protein sequence ID" value="TFW71871.1"/>
    <property type="molecule type" value="Genomic_DNA"/>
</dbReference>
<dbReference type="RefSeq" id="WP_135277650.1">
    <property type="nucleotide sequence ID" value="NZ_PQVH01000008.1"/>
</dbReference>
<dbReference type="SUPFAM" id="SSF47226">
    <property type="entry name" value="Histidine-containing phosphotransfer domain, HPT domain"/>
    <property type="match status" value="1"/>
</dbReference>
<evidence type="ECO:0000313" key="1">
    <source>
        <dbReference type="EMBL" id="TFW71871.1"/>
    </source>
</evidence>
<comment type="caution">
    <text evidence="1">The sequence shown here is derived from an EMBL/GenBank/DDBJ whole genome shotgun (WGS) entry which is preliminary data.</text>
</comment>
<dbReference type="Gene3D" id="1.20.120.160">
    <property type="entry name" value="HPT domain"/>
    <property type="match status" value="1"/>
</dbReference>